<evidence type="ECO:0008006" key="3">
    <source>
        <dbReference type="Google" id="ProtNLM"/>
    </source>
</evidence>
<dbReference type="Proteomes" id="UP000409037">
    <property type="component" value="Unassembled WGS sequence"/>
</dbReference>
<gene>
    <name evidence="1" type="ORF">PS833_05797</name>
</gene>
<dbReference type="Pfam" id="PF07087">
    <property type="entry name" value="DUF1353"/>
    <property type="match status" value="1"/>
</dbReference>
<organism evidence="1 2">
    <name type="scientific">Pseudomonas fluorescens</name>
    <dbReference type="NCBI Taxonomy" id="294"/>
    <lineage>
        <taxon>Bacteria</taxon>
        <taxon>Pseudomonadati</taxon>
        <taxon>Pseudomonadota</taxon>
        <taxon>Gammaproteobacteria</taxon>
        <taxon>Pseudomonadales</taxon>
        <taxon>Pseudomonadaceae</taxon>
        <taxon>Pseudomonas</taxon>
    </lineage>
</organism>
<sequence length="233" mass="25970">MSLREFGVFISLIITLSADSVLATENYGHYIGRVRAEWLENGRDMRLLEPFGYVDPSGKEWDAKAGSVVDGASIPKVAWSIVGGPFEGSYREASVIHDVACVQKNQRWQDVHQTFFTAMLASGVSMIRAKVMYAAVYHFGPRWPEVRLIKNISLGQSENEILSIKNNAPHDSDTKVIRIKSRDPSGNLTESLKVVLTPKPPTLNEAEFNELKSKIEKEDISLEAIEAFAPHPQ</sequence>
<evidence type="ECO:0000313" key="2">
    <source>
        <dbReference type="Proteomes" id="UP000409037"/>
    </source>
</evidence>
<proteinExistence type="predicted"/>
<evidence type="ECO:0000313" key="1">
    <source>
        <dbReference type="EMBL" id="VVO40710.1"/>
    </source>
</evidence>
<protein>
    <recommendedName>
        <fullName evidence="3">DUF1353 domain-containing protein</fullName>
    </recommendedName>
</protein>
<accession>A0A5E7FNH5</accession>
<name>A0A5E7FNH5_PSEFL</name>
<dbReference type="RefSeq" id="WP_150800888.1">
    <property type="nucleotide sequence ID" value="NZ_CABVHU010000021.1"/>
</dbReference>
<reference evidence="1 2" key="1">
    <citation type="submission" date="2019-09" db="EMBL/GenBank/DDBJ databases">
        <authorList>
            <person name="Chandra G."/>
            <person name="Truman W A."/>
        </authorList>
    </citation>
    <scope>NUCLEOTIDE SEQUENCE [LARGE SCALE GENOMIC DNA]</scope>
    <source>
        <strain evidence="1">PS833</strain>
    </source>
</reference>
<dbReference type="InterPro" id="IPR010767">
    <property type="entry name" value="Phage_CGC-2007_Cje0229"/>
</dbReference>
<dbReference type="EMBL" id="CABVHU010000021">
    <property type="protein sequence ID" value="VVO40710.1"/>
    <property type="molecule type" value="Genomic_DNA"/>
</dbReference>
<dbReference type="OrthoDB" id="7860705at2"/>
<dbReference type="AlphaFoldDB" id="A0A5E7FNH5"/>